<feature type="domain" description="Thioredoxin" evidence="1">
    <location>
        <begin position="28"/>
        <end position="168"/>
    </location>
</feature>
<keyword evidence="3" id="KW-1185">Reference proteome</keyword>
<evidence type="ECO:0000313" key="2">
    <source>
        <dbReference type="EMBL" id="MBK4736405.1"/>
    </source>
</evidence>
<evidence type="ECO:0000259" key="1">
    <source>
        <dbReference type="PROSITE" id="PS51352"/>
    </source>
</evidence>
<organism evidence="2 3">
    <name type="scientific">Noviherbaspirillum pedocola</name>
    <dbReference type="NCBI Taxonomy" id="2801341"/>
    <lineage>
        <taxon>Bacteria</taxon>
        <taxon>Pseudomonadati</taxon>
        <taxon>Pseudomonadota</taxon>
        <taxon>Betaproteobacteria</taxon>
        <taxon>Burkholderiales</taxon>
        <taxon>Oxalobacteraceae</taxon>
        <taxon>Noviherbaspirillum</taxon>
    </lineage>
</organism>
<dbReference type="SUPFAM" id="SSF52833">
    <property type="entry name" value="Thioredoxin-like"/>
    <property type="match status" value="1"/>
</dbReference>
<gene>
    <name evidence="2" type="ORF">JJB74_17420</name>
</gene>
<dbReference type="PANTHER" id="PTHR42852:SF18">
    <property type="entry name" value="CHROMOSOME UNDETERMINED SCAFFOLD_47, WHOLE GENOME SHOTGUN SEQUENCE"/>
    <property type="match status" value="1"/>
</dbReference>
<dbReference type="PROSITE" id="PS51352">
    <property type="entry name" value="THIOREDOXIN_2"/>
    <property type="match status" value="1"/>
</dbReference>
<evidence type="ECO:0000313" key="3">
    <source>
        <dbReference type="Proteomes" id="UP000622890"/>
    </source>
</evidence>
<accession>A0A934W7I1</accession>
<dbReference type="InterPro" id="IPR013766">
    <property type="entry name" value="Thioredoxin_domain"/>
</dbReference>
<protein>
    <submittedName>
        <fullName evidence="2">TlpA family protein disulfide reductase</fullName>
    </submittedName>
</protein>
<dbReference type="PANTHER" id="PTHR42852">
    <property type="entry name" value="THIOL:DISULFIDE INTERCHANGE PROTEIN DSBE"/>
    <property type="match status" value="1"/>
</dbReference>
<dbReference type="EMBL" id="JAEPBG010000007">
    <property type="protein sequence ID" value="MBK4736405.1"/>
    <property type="molecule type" value="Genomic_DNA"/>
</dbReference>
<dbReference type="InterPro" id="IPR013740">
    <property type="entry name" value="Redoxin"/>
</dbReference>
<dbReference type="Gene3D" id="3.40.30.10">
    <property type="entry name" value="Glutaredoxin"/>
    <property type="match status" value="1"/>
</dbReference>
<proteinExistence type="predicted"/>
<dbReference type="RefSeq" id="WP_200593828.1">
    <property type="nucleotide sequence ID" value="NZ_JAEPBG010000007.1"/>
</dbReference>
<comment type="caution">
    <text evidence="2">The sequence shown here is derived from an EMBL/GenBank/DDBJ whole genome shotgun (WGS) entry which is preliminary data.</text>
</comment>
<dbReference type="Proteomes" id="UP000622890">
    <property type="component" value="Unassembled WGS sequence"/>
</dbReference>
<sequence>MSNASRLPVKLLAAVIVAVVAAFGWYSLNAKQPAPNVTFTGLDGQKFTSESLRGKVVMVNFWATSCATCVKEMPDMVRTYDKYKSQGLEYVAVAMSYDPPNYVLNYAKTRSLPFKIALDSSGELAKSFGDVKLTPTTYVIDKQGNIIKRYVGEPEFAQLHKLLEKALSA</sequence>
<dbReference type="InterPro" id="IPR036249">
    <property type="entry name" value="Thioredoxin-like_sf"/>
</dbReference>
<dbReference type="AlphaFoldDB" id="A0A934W7I1"/>
<reference evidence="2" key="1">
    <citation type="submission" date="2021-01" db="EMBL/GenBank/DDBJ databases">
        <title>Genome sequence of strain Noviherbaspirillum sp. DKR-6.</title>
        <authorList>
            <person name="Chaudhary D.K."/>
        </authorList>
    </citation>
    <scope>NUCLEOTIDE SEQUENCE</scope>
    <source>
        <strain evidence="2">DKR-6</strain>
    </source>
</reference>
<dbReference type="GO" id="GO:0016491">
    <property type="term" value="F:oxidoreductase activity"/>
    <property type="evidence" value="ECO:0007669"/>
    <property type="project" value="InterPro"/>
</dbReference>
<dbReference type="InterPro" id="IPR050553">
    <property type="entry name" value="Thioredoxin_ResA/DsbE_sf"/>
</dbReference>
<dbReference type="Pfam" id="PF08534">
    <property type="entry name" value="Redoxin"/>
    <property type="match status" value="1"/>
</dbReference>
<name>A0A934W7I1_9BURK</name>
<dbReference type="CDD" id="cd02966">
    <property type="entry name" value="TlpA_like_family"/>
    <property type="match status" value="1"/>
</dbReference>